<dbReference type="OrthoDB" id="3284088at2"/>
<proteinExistence type="predicted"/>
<dbReference type="SUPFAM" id="SSF53335">
    <property type="entry name" value="S-adenosyl-L-methionine-dependent methyltransferases"/>
    <property type="match status" value="1"/>
</dbReference>
<name>A0A1G6TXM8_9ACTN</name>
<accession>A0A1G6TXM8</accession>
<dbReference type="EMBL" id="FNAD01000003">
    <property type="protein sequence ID" value="SDD33801.1"/>
    <property type="molecule type" value="Genomic_DNA"/>
</dbReference>
<gene>
    <name evidence="1" type="ORF">SAMN05216270_103211</name>
</gene>
<dbReference type="RefSeq" id="WP_091030880.1">
    <property type="nucleotide sequence ID" value="NZ_FNAD01000003.1"/>
</dbReference>
<dbReference type="AlphaFoldDB" id="A0A1G6TXM8"/>
<organism evidence="1 2">
    <name type="scientific">Glycomyces harbinensis</name>
    <dbReference type="NCBI Taxonomy" id="58114"/>
    <lineage>
        <taxon>Bacteria</taxon>
        <taxon>Bacillati</taxon>
        <taxon>Actinomycetota</taxon>
        <taxon>Actinomycetes</taxon>
        <taxon>Glycomycetales</taxon>
        <taxon>Glycomycetaceae</taxon>
        <taxon>Glycomyces</taxon>
    </lineage>
</organism>
<sequence length="243" mass="26801">MASNYTEVFQDPSAVEKYAERTYAPGTFSSIVSGRQAGWLRGFVPNAFPLAPVHHDFACGTGRVSRMLSGLVSVSHGYDTSEAMLQKGRELGTPGHAHLVRPGLAVPETDPVRPALVTAFRFVLNVDLHLRDQLMDFASMALPDADAGLLLVENHGNASSLRHLRKTFGRLDASTWFQELSHEEMRDLFDRHGFDLVGMQGFTLFTQGCYRNPWGPGAKAADNLLASPLSKWASDVVYIARRR</sequence>
<reference evidence="2" key="1">
    <citation type="submission" date="2016-10" db="EMBL/GenBank/DDBJ databases">
        <authorList>
            <person name="Varghese N."/>
            <person name="Submissions S."/>
        </authorList>
    </citation>
    <scope>NUCLEOTIDE SEQUENCE [LARGE SCALE GENOMIC DNA]</scope>
    <source>
        <strain evidence="2">CGMCC 4.3516</strain>
    </source>
</reference>
<dbReference type="Gene3D" id="3.40.50.150">
    <property type="entry name" value="Vaccinia Virus protein VP39"/>
    <property type="match status" value="1"/>
</dbReference>
<evidence type="ECO:0008006" key="3">
    <source>
        <dbReference type="Google" id="ProtNLM"/>
    </source>
</evidence>
<keyword evidence="2" id="KW-1185">Reference proteome</keyword>
<dbReference type="Proteomes" id="UP000198949">
    <property type="component" value="Unassembled WGS sequence"/>
</dbReference>
<dbReference type="STRING" id="58114.SAMN05216270_103211"/>
<evidence type="ECO:0000313" key="2">
    <source>
        <dbReference type="Proteomes" id="UP000198949"/>
    </source>
</evidence>
<evidence type="ECO:0000313" key="1">
    <source>
        <dbReference type="EMBL" id="SDD33801.1"/>
    </source>
</evidence>
<dbReference type="InterPro" id="IPR029063">
    <property type="entry name" value="SAM-dependent_MTases_sf"/>
</dbReference>
<protein>
    <recommendedName>
        <fullName evidence="3">Methyltransferase domain-containing protein</fullName>
    </recommendedName>
</protein>